<protein>
    <recommendedName>
        <fullName evidence="1">SnoaL-like domain-containing protein</fullName>
    </recommendedName>
</protein>
<gene>
    <name evidence="2" type="ORF">D7004_14420</name>
</gene>
<accession>A0A3N0BRJ2</accession>
<dbReference type="InterPro" id="IPR037401">
    <property type="entry name" value="SnoaL-like"/>
</dbReference>
<organism evidence="2 3">
    <name type="scientific">Pedobacter jejuensis</name>
    <dbReference type="NCBI Taxonomy" id="1268550"/>
    <lineage>
        <taxon>Bacteria</taxon>
        <taxon>Pseudomonadati</taxon>
        <taxon>Bacteroidota</taxon>
        <taxon>Sphingobacteriia</taxon>
        <taxon>Sphingobacteriales</taxon>
        <taxon>Sphingobacteriaceae</taxon>
        <taxon>Pedobacter</taxon>
    </lineage>
</organism>
<dbReference type="InterPro" id="IPR032710">
    <property type="entry name" value="NTF2-like_dom_sf"/>
</dbReference>
<dbReference type="Proteomes" id="UP000274046">
    <property type="component" value="Unassembled WGS sequence"/>
</dbReference>
<dbReference type="OrthoDB" id="2083380at2"/>
<name>A0A3N0BRJ2_9SPHI</name>
<dbReference type="RefSeq" id="WP_123206557.1">
    <property type="nucleotide sequence ID" value="NZ_RBEE01000041.1"/>
</dbReference>
<evidence type="ECO:0000259" key="1">
    <source>
        <dbReference type="Pfam" id="PF12680"/>
    </source>
</evidence>
<keyword evidence="3" id="KW-1185">Reference proteome</keyword>
<dbReference type="SUPFAM" id="SSF54427">
    <property type="entry name" value="NTF2-like"/>
    <property type="match status" value="1"/>
</dbReference>
<evidence type="ECO:0000313" key="2">
    <source>
        <dbReference type="EMBL" id="RNL51426.1"/>
    </source>
</evidence>
<dbReference type="GO" id="GO:0017000">
    <property type="term" value="P:antibiotic biosynthetic process"/>
    <property type="evidence" value="ECO:0007669"/>
    <property type="project" value="UniProtKB-KW"/>
</dbReference>
<proteinExistence type="predicted"/>
<comment type="caution">
    <text evidence="2">The sequence shown here is derived from an EMBL/GenBank/DDBJ whole genome shotgun (WGS) entry which is preliminary data.</text>
</comment>
<evidence type="ECO:0000313" key="3">
    <source>
        <dbReference type="Proteomes" id="UP000274046"/>
    </source>
</evidence>
<dbReference type="EMBL" id="RBEE01000041">
    <property type="protein sequence ID" value="RNL51426.1"/>
    <property type="molecule type" value="Genomic_DNA"/>
</dbReference>
<reference evidence="2 3" key="1">
    <citation type="submission" date="2018-10" db="EMBL/GenBank/DDBJ databases">
        <title>Genome sequencing of Pedobacter jejuensis TNB23.</title>
        <authorList>
            <person name="Cho Y.-J."/>
            <person name="Cho A."/>
            <person name="Kim O.-S."/>
        </authorList>
    </citation>
    <scope>NUCLEOTIDE SEQUENCE [LARGE SCALE GENOMIC DNA]</scope>
    <source>
        <strain evidence="2 3">TNB23</strain>
    </source>
</reference>
<dbReference type="Pfam" id="PF12680">
    <property type="entry name" value="SnoaL_2"/>
    <property type="match status" value="1"/>
</dbReference>
<feature type="domain" description="SnoaL-like" evidence="1">
    <location>
        <begin position="30"/>
        <end position="125"/>
    </location>
</feature>
<dbReference type="Gene3D" id="3.10.450.50">
    <property type="match status" value="1"/>
</dbReference>
<sequence>MTTYNNNNKVSLAESLFRKHLSYFTNPEMNREEYAKIFTEDVVQEFPFAPAPYAKTVSGNEAITEYIRNVIKGASDWAFTNFNFFPTSDPNMVFVEFEGSAKVIATGKLYQQIYVGRISIRGEQIENYREYWNPTSIFEAFV</sequence>
<dbReference type="AlphaFoldDB" id="A0A3N0BRJ2"/>